<evidence type="ECO:0008006" key="3">
    <source>
        <dbReference type="Google" id="ProtNLM"/>
    </source>
</evidence>
<reference evidence="1 2" key="1">
    <citation type="submission" date="2024-01" db="EMBL/GenBank/DDBJ databases">
        <title>The genome sequence of Erythrobacteraceae sp. strain 1XM1-14.</title>
        <authorList>
            <person name="Liu Y."/>
        </authorList>
    </citation>
    <scope>NUCLEOTIDE SEQUENCE [LARGE SCALE GENOMIC DNA]</scope>
    <source>
        <strain evidence="1 2">1XM1-14</strain>
    </source>
</reference>
<sequence length="132" mass="14896">MAGYSGTPLAKKLSLKRGLTAWFHEMPEPIHVELAEADVQEQPGPIKDLDVAHIFVTRRTELEHLLTELRHTIALNGFVWVSWPKKASKVATDITEDTIREIGLPLGFVDVKVCAVDQTWSGLKLMIRKELR</sequence>
<evidence type="ECO:0000313" key="1">
    <source>
        <dbReference type="EMBL" id="MEE1877901.1"/>
    </source>
</evidence>
<proteinExistence type="predicted"/>
<organism evidence="1 2">
    <name type="scientific">Altererythrobacter litoralis</name>
    <dbReference type="NCBI Taxonomy" id="3113904"/>
    <lineage>
        <taxon>Bacteria</taxon>
        <taxon>Pseudomonadati</taxon>
        <taxon>Pseudomonadota</taxon>
        <taxon>Alphaproteobacteria</taxon>
        <taxon>Sphingomonadales</taxon>
        <taxon>Erythrobacteraceae</taxon>
        <taxon>Altererythrobacter</taxon>
    </lineage>
</organism>
<name>A0ABU7GG61_9SPHN</name>
<protein>
    <recommendedName>
        <fullName evidence="3">DUF3052 family protein</fullName>
    </recommendedName>
</protein>
<dbReference type="EMBL" id="JAZDQV010000008">
    <property type="protein sequence ID" value="MEE1877901.1"/>
    <property type="molecule type" value="Genomic_DNA"/>
</dbReference>
<dbReference type="RefSeq" id="WP_354145002.1">
    <property type="nucleotide sequence ID" value="NZ_JAZDQV010000008.1"/>
</dbReference>
<dbReference type="Proteomes" id="UP001343492">
    <property type="component" value="Unassembled WGS sequence"/>
</dbReference>
<comment type="caution">
    <text evidence="1">The sequence shown here is derived from an EMBL/GenBank/DDBJ whole genome shotgun (WGS) entry which is preliminary data.</text>
</comment>
<evidence type="ECO:0000313" key="2">
    <source>
        <dbReference type="Proteomes" id="UP001343492"/>
    </source>
</evidence>
<gene>
    <name evidence="1" type="ORF">VRS74_09430</name>
</gene>
<keyword evidence="2" id="KW-1185">Reference proteome</keyword>
<accession>A0ABU7GG61</accession>